<evidence type="ECO:0000256" key="1">
    <source>
        <dbReference type="ARBA" id="ARBA00023015"/>
    </source>
</evidence>
<organism evidence="5 7">
    <name type="scientific">Achromobacter denitrificans</name>
    <name type="common">Alcaligenes denitrificans</name>
    <dbReference type="NCBI Taxonomy" id="32002"/>
    <lineage>
        <taxon>Bacteria</taxon>
        <taxon>Pseudomonadati</taxon>
        <taxon>Pseudomonadota</taxon>
        <taxon>Betaproteobacteria</taxon>
        <taxon>Burkholderiales</taxon>
        <taxon>Alcaligenaceae</taxon>
        <taxon>Achromobacter</taxon>
    </lineage>
</organism>
<evidence type="ECO:0000313" key="6">
    <source>
        <dbReference type="EMBL" id="XAN17548.1"/>
    </source>
</evidence>
<dbReference type="Proteomes" id="UP000509782">
    <property type="component" value="Chromosome"/>
</dbReference>
<reference evidence="6 8" key="2">
    <citation type="submission" date="2024-05" db="EMBL/GenBank/DDBJ databases">
        <title>Achromobacter denitrificans. BP1, complete genome.</title>
        <authorList>
            <person name="Zhang B."/>
        </authorList>
    </citation>
    <scope>NUCLEOTIDE SEQUENCE [LARGE SCALE GENOMIC DNA]</scope>
    <source>
        <strain evidence="6 8">BP1</strain>
    </source>
</reference>
<dbReference type="Gene3D" id="1.20.120.530">
    <property type="entry name" value="GntR ligand-binding domain-like"/>
    <property type="match status" value="1"/>
</dbReference>
<dbReference type="EMBL" id="CP054569">
    <property type="protein sequence ID" value="QKQ48115.1"/>
    <property type="molecule type" value="Genomic_DNA"/>
</dbReference>
<evidence type="ECO:0000313" key="8">
    <source>
        <dbReference type="Proteomes" id="UP001446337"/>
    </source>
</evidence>
<keyword evidence="3" id="KW-0804">Transcription</keyword>
<dbReference type="SMART" id="SM00895">
    <property type="entry name" value="FCD"/>
    <property type="match status" value="1"/>
</dbReference>
<dbReference type="EMBL" id="CP154792">
    <property type="protein sequence ID" value="XAN17548.1"/>
    <property type="molecule type" value="Genomic_DNA"/>
</dbReference>
<keyword evidence="8" id="KW-1185">Reference proteome</keyword>
<dbReference type="STRING" id="32002.BVK87_07735"/>
<evidence type="ECO:0000256" key="3">
    <source>
        <dbReference type="ARBA" id="ARBA00023163"/>
    </source>
</evidence>
<dbReference type="SMART" id="SM00345">
    <property type="entry name" value="HTH_GNTR"/>
    <property type="match status" value="1"/>
</dbReference>
<accession>A0A3R9G5R5</accession>
<dbReference type="Pfam" id="PF00392">
    <property type="entry name" value="GntR"/>
    <property type="match status" value="1"/>
</dbReference>
<sequence>MNSSAPLFGRTAVSQTEKAYCALEEMIVTGELPPGSQWSETTLSERVGIGRSPVRDALQKLAFQRLVEIAPRQGIFISEIDYQGQLKIIQARREIERLIVAQAAQWADDGERAELARLARELEALKAVNDMRMYMRLHFTLTSQIGAASRNSYAAEFHAMLQTLARRFLYFHQKRHPDLVQICELHIQQINAIVEGSVERAIATAEARNDYAENLARDILMELIVTSAVTISSPPRGKGGAD</sequence>
<keyword evidence="2" id="KW-0238">DNA-binding</keyword>
<dbReference type="PROSITE" id="PS50949">
    <property type="entry name" value="HTH_GNTR"/>
    <property type="match status" value="1"/>
</dbReference>
<proteinExistence type="predicted"/>
<keyword evidence="1" id="KW-0805">Transcription regulation</keyword>
<dbReference type="Gene3D" id="1.10.10.10">
    <property type="entry name" value="Winged helix-like DNA-binding domain superfamily/Winged helix DNA-binding domain"/>
    <property type="match status" value="1"/>
</dbReference>
<gene>
    <name evidence="6" type="ORF">AAIK43_05835</name>
    <name evidence="5" type="ORF">FOC81_16010</name>
</gene>
<dbReference type="PANTHER" id="PTHR43537">
    <property type="entry name" value="TRANSCRIPTIONAL REGULATOR, GNTR FAMILY"/>
    <property type="match status" value="1"/>
</dbReference>
<reference evidence="5 7" key="1">
    <citation type="submission" date="2020-05" db="EMBL/GenBank/DDBJ databases">
        <title>FDA dAtabase for Regulatory Grade micrObial Sequences (FDA-ARGOS): Supporting development and validation of Infectious Disease Dx tests.</title>
        <authorList>
            <person name="Sproer C."/>
            <person name="Gronow S."/>
            <person name="Severitt S."/>
            <person name="Schroder I."/>
            <person name="Tallon L."/>
            <person name="Sadzewicz L."/>
            <person name="Zhao X."/>
            <person name="Vavikolanu K."/>
            <person name="Mehta A."/>
            <person name="Aluvathingal J."/>
            <person name="Nadendla S."/>
            <person name="Myers T."/>
            <person name="Yan Y."/>
            <person name="Sichtig H."/>
        </authorList>
    </citation>
    <scope>NUCLEOTIDE SEQUENCE [LARGE SCALE GENOMIC DNA]</scope>
    <source>
        <strain evidence="5 7">FDAARGOS_787</strain>
    </source>
</reference>
<dbReference type="SUPFAM" id="SSF48008">
    <property type="entry name" value="GntR ligand-binding domain-like"/>
    <property type="match status" value="1"/>
</dbReference>
<evidence type="ECO:0000259" key="4">
    <source>
        <dbReference type="PROSITE" id="PS50949"/>
    </source>
</evidence>
<feature type="domain" description="HTH gntR-type" evidence="4">
    <location>
        <begin position="13"/>
        <end position="80"/>
    </location>
</feature>
<dbReference type="InterPro" id="IPR036390">
    <property type="entry name" value="WH_DNA-bd_sf"/>
</dbReference>
<evidence type="ECO:0000313" key="5">
    <source>
        <dbReference type="EMBL" id="QKQ48115.1"/>
    </source>
</evidence>
<dbReference type="AlphaFoldDB" id="A0A3R9G5R5"/>
<dbReference type="OrthoDB" id="9799812at2"/>
<dbReference type="Proteomes" id="UP001446337">
    <property type="component" value="Chromosome"/>
</dbReference>
<dbReference type="CDD" id="cd07377">
    <property type="entry name" value="WHTH_GntR"/>
    <property type="match status" value="1"/>
</dbReference>
<dbReference type="PANTHER" id="PTHR43537:SF5">
    <property type="entry name" value="UXU OPERON TRANSCRIPTIONAL REGULATOR"/>
    <property type="match status" value="1"/>
</dbReference>
<dbReference type="SUPFAM" id="SSF46785">
    <property type="entry name" value="Winged helix' DNA-binding domain"/>
    <property type="match status" value="1"/>
</dbReference>
<evidence type="ECO:0000313" key="7">
    <source>
        <dbReference type="Proteomes" id="UP000509782"/>
    </source>
</evidence>
<evidence type="ECO:0000256" key="2">
    <source>
        <dbReference type="ARBA" id="ARBA00023125"/>
    </source>
</evidence>
<dbReference type="GO" id="GO:0003700">
    <property type="term" value="F:DNA-binding transcription factor activity"/>
    <property type="evidence" value="ECO:0007669"/>
    <property type="project" value="InterPro"/>
</dbReference>
<dbReference type="RefSeq" id="WP_088147734.1">
    <property type="nucleotide sequence ID" value="NZ_BLWG01000206.1"/>
</dbReference>
<name>A0A3R9G5R5_ACHDE</name>
<protein>
    <submittedName>
        <fullName evidence="5">GntR family transcriptional regulator</fullName>
    </submittedName>
</protein>
<dbReference type="InterPro" id="IPR036388">
    <property type="entry name" value="WH-like_DNA-bd_sf"/>
</dbReference>
<dbReference type="InterPro" id="IPR008920">
    <property type="entry name" value="TF_FadR/GntR_C"/>
</dbReference>
<dbReference type="InterPro" id="IPR000524">
    <property type="entry name" value="Tscrpt_reg_HTH_GntR"/>
</dbReference>
<dbReference type="GO" id="GO:0003677">
    <property type="term" value="F:DNA binding"/>
    <property type="evidence" value="ECO:0007669"/>
    <property type="project" value="UniProtKB-KW"/>
</dbReference>
<dbReference type="InterPro" id="IPR011711">
    <property type="entry name" value="GntR_C"/>
</dbReference>
<dbReference type="Pfam" id="PF07729">
    <property type="entry name" value="FCD"/>
    <property type="match status" value="1"/>
</dbReference>